<comment type="caution">
    <text evidence="8">The sequence shown here is derived from an EMBL/GenBank/DDBJ whole genome shotgun (WGS) entry which is preliminary data.</text>
</comment>
<protein>
    <submittedName>
        <fullName evidence="8">Uncharacterized protein</fullName>
    </submittedName>
</protein>
<dbReference type="InterPro" id="IPR052374">
    <property type="entry name" value="SERAC1"/>
</dbReference>
<evidence type="ECO:0000256" key="7">
    <source>
        <dbReference type="SAM" id="MobiDB-lite"/>
    </source>
</evidence>
<evidence type="ECO:0000313" key="9">
    <source>
        <dbReference type="Proteomes" id="UP001595075"/>
    </source>
</evidence>
<feature type="compositionally biased region" description="Polar residues" evidence="7">
    <location>
        <begin position="42"/>
        <end position="54"/>
    </location>
</feature>
<evidence type="ECO:0000256" key="6">
    <source>
        <dbReference type="ARBA" id="ARBA00023136"/>
    </source>
</evidence>
<evidence type="ECO:0000256" key="5">
    <source>
        <dbReference type="ARBA" id="ARBA00023128"/>
    </source>
</evidence>
<evidence type="ECO:0000256" key="1">
    <source>
        <dbReference type="ARBA" id="ARBA00004173"/>
    </source>
</evidence>
<keyword evidence="9" id="KW-1185">Reference proteome</keyword>
<sequence>MTSNEPTTKHVTVVDFDFTIISNGGQSPIADIVFVHGLGGHPQSTWSAKRQQPKASAEPSPSKVAAVGGKISTKFGKLFKKRKAGGSSSANRAELGATQSDSEVDGNADLTMIPATEADVAEPLSKLSIFWPRDLLAPDFVDARILTFGYSSNPLHSNQSNLYTLSKNLLAKLASERDECLGRDPGQVCNESSSELDWRRSFLSINSDFNSNHCLFATPHSGSDLADWGELLRRIAGVFRVTNSPLLAALNAQKDNGQLEQLRDDFDKILGQWTEGKIRVLNLRENKPLSSAASASLVSHGRSSSIVSYRGRMASNIITDGADHSSICKFNGVDDPNYKYFKGCLRGFLKDISVGPMGHVD</sequence>
<dbReference type="PANTHER" id="PTHR48182">
    <property type="entry name" value="PROTEIN SERAC1"/>
    <property type="match status" value="1"/>
</dbReference>
<reference evidence="8 9" key="1">
    <citation type="journal article" date="2024" name="Commun. Biol.">
        <title>Comparative genomic analysis of thermophilic fungi reveals convergent evolutionary adaptations and gene losses.</title>
        <authorList>
            <person name="Steindorff A.S."/>
            <person name="Aguilar-Pontes M.V."/>
            <person name="Robinson A.J."/>
            <person name="Andreopoulos B."/>
            <person name="LaButti K."/>
            <person name="Kuo A."/>
            <person name="Mondo S."/>
            <person name="Riley R."/>
            <person name="Otillar R."/>
            <person name="Haridas S."/>
            <person name="Lipzen A."/>
            <person name="Grimwood J."/>
            <person name="Schmutz J."/>
            <person name="Clum A."/>
            <person name="Reid I.D."/>
            <person name="Moisan M.C."/>
            <person name="Butler G."/>
            <person name="Nguyen T.T.M."/>
            <person name="Dewar K."/>
            <person name="Conant G."/>
            <person name="Drula E."/>
            <person name="Henrissat B."/>
            <person name="Hansel C."/>
            <person name="Singer S."/>
            <person name="Hutchinson M.I."/>
            <person name="de Vries R.P."/>
            <person name="Natvig D.O."/>
            <person name="Powell A.J."/>
            <person name="Tsang A."/>
            <person name="Grigoriev I.V."/>
        </authorList>
    </citation>
    <scope>NUCLEOTIDE SEQUENCE [LARGE SCALE GENOMIC DNA]</scope>
    <source>
        <strain evidence="8 9">CBS 494.80</strain>
    </source>
</reference>
<feature type="region of interest" description="Disordered" evidence="7">
    <location>
        <begin position="42"/>
        <end position="64"/>
    </location>
</feature>
<evidence type="ECO:0000256" key="3">
    <source>
        <dbReference type="ARBA" id="ARBA00004370"/>
    </source>
</evidence>
<evidence type="ECO:0000313" key="8">
    <source>
        <dbReference type="EMBL" id="KAL2064225.1"/>
    </source>
</evidence>
<keyword evidence="5" id="KW-0496">Mitochondrion</keyword>
<dbReference type="EMBL" id="JAZHXI010000014">
    <property type="protein sequence ID" value="KAL2064225.1"/>
    <property type="molecule type" value="Genomic_DNA"/>
</dbReference>
<organism evidence="8 9">
    <name type="scientific">Oculimacula yallundae</name>
    <dbReference type="NCBI Taxonomy" id="86028"/>
    <lineage>
        <taxon>Eukaryota</taxon>
        <taxon>Fungi</taxon>
        <taxon>Dikarya</taxon>
        <taxon>Ascomycota</taxon>
        <taxon>Pezizomycotina</taxon>
        <taxon>Leotiomycetes</taxon>
        <taxon>Helotiales</taxon>
        <taxon>Ploettnerulaceae</taxon>
        <taxon>Oculimacula</taxon>
    </lineage>
</organism>
<proteinExistence type="predicted"/>
<keyword evidence="4" id="KW-0256">Endoplasmic reticulum</keyword>
<name>A0ABR4C3J9_9HELO</name>
<comment type="subcellular location">
    <subcellularLocation>
        <location evidence="2">Endoplasmic reticulum</location>
    </subcellularLocation>
    <subcellularLocation>
        <location evidence="3">Membrane</location>
    </subcellularLocation>
    <subcellularLocation>
        <location evidence="1">Mitochondrion</location>
    </subcellularLocation>
</comment>
<gene>
    <name evidence="8" type="ORF">VTL71DRAFT_4719</name>
</gene>
<accession>A0ABR4C3J9</accession>
<keyword evidence="6" id="KW-0472">Membrane</keyword>
<evidence type="ECO:0000256" key="2">
    <source>
        <dbReference type="ARBA" id="ARBA00004240"/>
    </source>
</evidence>
<evidence type="ECO:0000256" key="4">
    <source>
        <dbReference type="ARBA" id="ARBA00022824"/>
    </source>
</evidence>
<dbReference type="Proteomes" id="UP001595075">
    <property type="component" value="Unassembled WGS sequence"/>
</dbReference>
<dbReference type="PANTHER" id="PTHR48182:SF2">
    <property type="entry name" value="PROTEIN SERAC1"/>
    <property type="match status" value="1"/>
</dbReference>